<dbReference type="EMBL" id="JAEIOS010000015">
    <property type="protein sequence ID" value="MBI8990198.1"/>
    <property type="molecule type" value="Genomic_DNA"/>
</dbReference>
<feature type="transmembrane region" description="Helical" evidence="2">
    <location>
        <begin position="946"/>
        <end position="967"/>
    </location>
</feature>
<evidence type="ECO:0000313" key="4">
    <source>
        <dbReference type="EMBL" id="MBI8990198.1"/>
    </source>
</evidence>
<evidence type="ECO:0000313" key="5">
    <source>
        <dbReference type="Proteomes" id="UP000645966"/>
    </source>
</evidence>
<comment type="caution">
    <text evidence="4">The sequence shown here is derived from an EMBL/GenBank/DDBJ whole genome shotgun (WGS) entry which is preliminary data.</text>
</comment>
<name>A0A934IA95_9CORY</name>
<organism evidence="4 5">
    <name type="scientific">Corynebacterium meridianum</name>
    <dbReference type="NCBI Taxonomy" id="2765363"/>
    <lineage>
        <taxon>Bacteria</taxon>
        <taxon>Bacillati</taxon>
        <taxon>Actinomycetota</taxon>
        <taxon>Actinomycetes</taxon>
        <taxon>Mycobacteriales</taxon>
        <taxon>Corynebacteriaceae</taxon>
        <taxon>Corynebacterium</taxon>
    </lineage>
</organism>
<evidence type="ECO:0000259" key="3">
    <source>
        <dbReference type="Pfam" id="PF11847"/>
    </source>
</evidence>
<dbReference type="InterPro" id="IPR021798">
    <property type="entry name" value="AftD_N"/>
</dbReference>
<feature type="transmembrane region" description="Helical" evidence="2">
    <location>
        <begin position="88"/>
        <end position="108"/>
    </location>
</feature>
<feature type="transmembrane region" description="Helical" evidence="2">
    <location>
        <begin position="1051"/>
        <end position="1069"/>
    </location>
</feature>
<protein>
    <submittedName>
        <fullName evidence="4">DUF3367 domain-containing protein</fullName>
    </submittedName>
</protein>
<feature type="transmembrane region" description="Helical" evidence="2">
    <location>
        <begin position="129"/>
        <end position="151"/>
    </location>
</feature>
<evidence type="ECO:0000256" key="2">
    <source>
        <dbReference type="SAM" id="Phobius"/>
    </source>
</evidence>
<keyword evidence="2" id="KW-1133">Transmembrane helix</keyword>
<dbReference type="Pfam" id="PF11847">
    <property type="entry name" value="GT-C_AftD"/>
    <property type="match status" value="1"/>
</dbReference>
<accession>A0A934IA95</accession>
<keyword evidence="5" id="KW-1185">Reference proteome</keyword>
<keyword evidence="2" id="KW-0812">Transmembrane</keyword>
<feature type="domain" description="Alpha-(1-&gt;3)-arabinofuranosyltransferase N-terminal GT-C" evidence="3">
    <location>
        <begin position="15"/>
        <end position="612"/>
    </location>
</feature>
<feature type="region of interest" description="Disordered" evidence="1">
    <location>
        <begin position="612"/>
        <end position="633"/>
    </location>
</feature>
<feature type="transmembrane region" description="Helical" evidence="2">
    <location>
        <begin position="208"/>
        <end position="228"/>
    </location>
</feature>
<dbReference type="AlphaFoldDB" id="A0A934IA95"/>
<feature type="transmembrane region" description="Helical" evidence="2">
    <location>
        <begin position="987"/>
        <end position="1015"/>
    </location>
</feature>
<dbReference type="Proteomes" id="UP000645966">
    <property type="component" value="Unassembled WGS sequence"/>
</dbReference>
<proteinExistence type="predicted"/>
<keyword evidence="2" id="KW-0472">Membrane</keyword>
<feature type="transmembrane region" description="Helical" evidence="2">
    <location>
        <begin position="274"/>
        <end position="297"/>
    </location>
</feature>
<feature type="transmembrane region" description="Helical" evidence="2">
    <location>
        <begin position="163"/>
        <end position="196"/>
    </location>
</feature>
<sequence length="1073" mass="112524">MRTAARTHLLGWFLLGVLAFLQSPGLTVADTKHDLAVDPAAFLARATAAWSDIFPLGQLQNQAYGYLFPQGLFHLVTDPLPDWIAQRLWWTVVLGVGYSGFLRLVRVLDVGNPPFRVIAAVLYALSPRMLTTLGAISSEAWPVALAPWILVPLVAGRLTGSRIAASVLAVACLGAVNATATLAACVPGGLALAWCVLHRRPGVVRFGVLWLIGCAGVSAWWIVPLLVLGHHAPPFTDFIENAYVTTRWLNPTEMLRGTTSWAPFVDTERVAGNLLATSPVFVLFTAGVTGLGLVGLCHPIPRRGLWIGMLLTGVVILGAAHGPLGPEVRGFLDGPGAALRNIHKFDPVVRIPLLVGFAALGRALPMPSTRAQLLDPGRRHAAAVLVALIALGACAPALSGRLAPRGGWDEVPAHWRETADWLNAHARDTRTLILPSTSFARQDWGWTRDEPLQPLLDVPWVVRDAVPLVPPEAIRGLDGVDAVLNSPTVDPADAVRAVRRLGVGMIVVRDDLPGAPAGDLLDRLRDSGAAVHEFGPVTVFEVDPGLHMTTTTDAPIRVAGGGESLALLDALTGPAARTLVDGDAEIVTDTPQLVARNYGTVRDAVSAPLADPAEGADVRNPVADYPSAGPLTRVTEQGGTVRASSSASDATSFGGAAPGASVTAAVDGDPTTAWYPTPGRQAGEWIEITTDLQVSEPVLRITATGDDLDVTVTAGDAGVDARLVADEATRIRVPGGPTDTVRVTLGRSRDRAGIARIELDGYPVHRTVTVPDTSPGVRQFLLQRITTGEDVLDRTFTVPRDMTVRLDSPDCRNPRPVNEDPNHGITLADQSQERSTRIDDGFVSCGTVQLDAGDHHLRTRQEWVLLTDEEFTGGTAPTAVGRDLAPSDTDRLLVTGRAALDGLTATVGGTAVDAGVIDAATRSFRVPAGVGGAVELHFAGDTPYRAGLISGGVAWLCAVVLCVLAVLRGRTSSAPDAGADADRAGVPLIFGGAVALWLVGGWAGLALGMVTWVVVRYTLIRPSVLAGGGMALAGMWLAHAPWPQGGYAGDVPFVGLAALASVAAVVSAAKEHS</sequence>
<feature type="transmembrane region" description="Helical" evidence="2">
    <location>
        <begin position="380"/>
        <end position="398"/>
    </location>
</feature>
<evidence type="ECO:0000256" key="1">
    <source>
        <dbReference type="SAM" id="MobiDB-lite"/>
    </source>
</evidence>
<feature type="transmembrane region" description="Helical" evidence="2">
    <location>
        <begin position="1022"/>
        <end position="1039"/>
    </location>
</feature>
<dbReference type="RefSeq" id="WP_198739216.1">
    <property type="nucleotide sequence ID" value="NZ_JAEIOS010000015.1"/>
</dbReference>
<feature type="transmembrane region" description="Helical" evidence="2">
    <location>
        <begin position="304"/>
        <end position="324"/>
    </location>
</feature>
<dbReference type="GO" id="GO:0016740">
    <property type="term" value="F:transferase activity"/>
    <property type="evidence" value="ECO:0007669"/>
    <property type="project" value="InterPro"/>
</dbReference>
<reference evidence="4" key="1">
    <citation type="submission" date="2020-12" db="EMBL/GenBank/DDBJ databases">
        <title>Genome public.</title>
        <authorList>
            <person name="Sun Q."/>
        </authorList>
    </citation>
    <scope>NUCLEOTIDE SEQUENCE</scope>
    <source>
        <strain evidence="4">CCM 8863</strain>
    </source>
</reference>
<gene>
    <name evidence="4" type="ORF">JDV75_10590</name>
</gene>